<dbReference type="PANTHER" id="PTHR16172:SF41">
    <property type="entry name" value="MAJOR FACILITATOR SUPERFAMILY DOMAIN-CONTAINING PROTEIN 6-LIKE"/>
    <property type="match status" value="1"/>
</dbReference>
<proteinExistence type="inferred from homology"/>
<dbReference type="InterPro" id="IPR051717">
    <property type="entry name" value="MFS_MFSD6"/>
</dbReference>
<dbReference type="Gene3D" id="1.20.1250.20">
    <property type="entry name" value="MFS general substrate transporter like domains"/>
    <property type="match status" value="2"/>
</dbReference>
<feature type="transmembrane region" description="Helical" evidence="7">
    <location>
        <begin position="20"/>
        <end position="39"/>
    </location>
</feature>
<comment type="subcellular location">
    <subcellularLocation>
        <location evidence="1">Membrane</location>
        <topology evidence="1">Multi-pass membrane protein</topology>
    </subcellularLocation>
</comment>
<dbReference type="InterPro" id="IPR024989">
    <property type="entry name" value="MFS_assoc_dom"/>
</dbReference>
<dbReference type="PANTHER" id="PTHR16172">
    <property type="entry name" value="MAJOR FACILITATOR SUPERFAMILY DOMAIN-CONTAINING PROTEIN 6-LIKE"/>
    <property type="match status" value="1"/>
</dbReference>
<comment type="caution">
    <text evidence="9">The sequence shown here is derived from an EMBL/GenBank/DDBJ whole genome shotgun (WGS) entry which is preliminary data.</text>
</comment>
<evidence type="ECO:0000256" key="7">
    <source>
        <dbReference type="SAM" id="Phobius"/>
    </source>
</evidence>
<dbReference type="EMBL" id="PGGS01000275">
    <property type="protein sequence ID" value="PNH05854.1"/>
    <property type="molecule type" value="Genomic_DNA"/>
</dbReference>
<dbReference type="PROSITE" id="PS50850">
    <property type="entry name" value="MFS"/>
    <property type="match status" value="1"/>
</dbReference>
<dbReference type="SUPFAM" id="SSF103473">
    <property type="entry name" value="MFS general substrate transporter"/>
    <property type="match status" value="1"/>
</dbReference>
<feature type="transmembrane region" description="Helical" evidence="7">
    <location>
        <begin position="102"/>
        <end position="126"/>
    </location>
</feature>
<dbReference type="OrthoDB" id="515887at2759"/>
<keyword evidence="5 7" id="KW-0472">Membrane</keyword>
<evidence type="ECO:0000256" key="3">
    <source>
        <dbReference type="ARBA" id="ARBA00022692"/>
    </source>
</evidence>
<evidence type="ECO:0000256" key="2">
    <source>
        <dbReference type="ARBA" id="ARBA00005241"/>
    </source>
</evidence>
<evidence type="ECO:0000259" key="8">
    <source>
        <dbReference type="PROSITE" id="PS50850"/>
    </source>
</evidence>
<feature type="transmembrane region" description="Helical" evidence="7">
    <location>
        <begin position="457"/>
        <end position="480"/>
    </location>
</feature>
<organism evidence="9 10">
    <name type="scientific">Tetrabaena socialis</name>
    <dbReference type="NCBI Taxonomy" id="47790"/>
    <lineage>
        <taxon>Eukaryota</taxon>
        <taxon>Viridiplantae</taxon>
        <taxon>Chlorophyta</taxon>
        <taxon>core chlorophytes</taxon>
        <taxon>Chlorophyceae</taxon>
        <taxon>CS clade</taxon>
        <taxon>Chlamydomonadales</taxon>
        <taxon>Tetrabaenaceae</taxon>
        <taxon>Tetrabaena</taxon>
    </lineage>
</organism>
<feature type="transmembrane region" description="Helical" evidence="7">
    <location>
        <begin position="331"/>
        <end position="352"/>
    </location>
</feature>
<feature type="domain" description="Major facilitator superfamily (MFS) profile" evidence="8">
    <location>
        <begin position="299"/>
        <end position="507"/>
    </location>
</feature>
<dbReference type="Proteomes" id="UP000236333">
    <property type="component" value="Unassembled WGS sequence"/>
</dbReference>
<feature type="transmembrane region" description="Helical" evidence="7">
    <location>
        <begin position="138"/>
        <end position="158"/>
    </location>
</feature>
<keyword evidence="3 7" id="KW-0812">Transmembrane</keyword>
<sequence length="507" mass="53596">MPPPGPRSCWDPSINAKAYYVFSFASFVAIGPFMNVYFYDSGLSKAQVGLIGALRPWVSAPAAFLWTALADRLDAHRLVLMATFVAAVAARMLLLLPRGFGGLLAVVLLAQAVGAPVGALADAAVMRLCKKDTEYGKFRLWGAVGWGAFSTVAGWLISHLGIRWAFYSHALLSVPCLFLGARLYDVPTAAEPGALAGAAPGASQLEPQGPRRGRSRSSSSSGSEAGDLDPLLAVKKSDTLDQFDVKQRAAGGPGAYPAGATAGSVEHGVREPGSVAEAGVVGGKRPWSEDLLLLLRRPKVVLFIWTALTMGYGFGTIDSFLFLYLEQLGASGTLMGLTLTITCAAEVPAFQLQDRLLDRYGVTRVLDLVQAVYVLRMALYACLPLMGNVLWVLPIELLHGVTFALGWGAGTVNCKQLAPPGLAATLQGTFQGLYFGLGYGLGSLVGGYLGSRLGWQGMFACSSAMMLCFWLLVMAARAAVTVWAARSAGTAAGTAYVELRQGERQEA</sequence>
<protein>
    <submittedName>
        <fullName evidence="9">Major facilitator superfamily domain-containing protein 6</fullName>
    </submittedName>
</protein>
<name>A0A2J8A009_9CHLO</name>
<gene>
    <name evidence="9" type="ORF">TSOC_007851</name>
</gene>
<evidence type="ECO:0000256" key="5">
    <source>
        <dbReference type="ARBA" id="ARBA00023136"/>
    </source>
</evidence>
<dbReference type="Pfam" id="PF12832">
    <property type="entry name" value="MFS_1_like"/>
    <property type="match status" value="1"/>
</dbReference>
<feature type="transmembrane region" description="Helical" evidence="7">
    <location>
        <begin position="300"/>
        <end position="325"/>
    </location>
</feature>
<accession>A0A2J8A009</accession>
<dbReference type="GO" id="GO:0016020">
    <property type="term" value="C:membrane"/>
    <property type="evidence" value="ECO:0007669"/>
    <property type="project" value="UniProtKB-SubCell"/>
</dbReference>
<feature type="transmembrane region" description="Helical" evidence="7">
    <location>
        <begin position="373"/>
        <end position="393"/>
    </location>
</feature>
<evidence type="ECO:0000313" key="10">
    <source>
        <dbReference type="Proteomes" id="UP000236333"/>
    </source>
</evidence>
<feature type="transmembrane region" description="Helical" evidence="7">
    <location>
        <begin position="432"/>
        <end position="450"/>
    </location>
</feature>
<evidence type="ECO:0000313" key="9">
    <source>
        <dbReference type="EMBL" id="PNH05854.1"/>
    </source>
</evidence>
<dbReference type="GO" id="GO:0022857">
    <property type="term" value="F:transmembrane transporter activity"/>
    <property type="evidence" value="ECO:0007669"/>
    <property type="project" value="InterPro"/>
</dbReference>
<reference evidence="9 10" key="1">
    <citation type="journal article" date="2017" name="Mol. Biol. Evol.">
        <title>The 4-celled Tetrabaena socialis nuclear genome reveals the essential components for genetic control of cell number at the origin of multicellularity in the volvocine lineage.</title>
        <authorList>
            <person name="Featherston J."/>
            <person name="Arakaki Y."/>
            <person name="Hanschen E.R."/>
            <person name="Ferris P.J."/>
            <person name="Michod R.E."/>
            <person name="Olson B.J.S.C."/>
            <person name="Nozaki H."/>
            <person name="Durand P.M."/>
        </authorList>
    </citation>
    <scope>NUCLEOTIDE SEQUENCE [LARGE SCALE GENOMIC DNA]</scope>
    <source>
        <strain evidence="9 10">NIES-571</strain>
    </source>
</reference>
<keyword evidence="10" id="KW-1185">Reference proteome</keyword>
<dbReference type="InterPro" id="IPR036259">
    <property type="entry name" value="MFS_trans_sf"/>
</dbReference>
<feature type="transmembrane region" description="Helical" evidence="7">
    <location>
        <begin position="78"/>
        <end position="96"/>
    </location>
</feature>
<comment type="similarity">
    <text evidence="2">Belongs to the major facilitator superfamily. MFSD6 family.</text>
</comment>
<evidence type="ECO:0000256" key="6">
    <source>
        <dbReference type="SAM" id="MobiDB-lite"/>
    </source>
</evidence>
<evidence type="ECO:0000256" key="1">
    <source>
        <dbReference type="ARBA" id="ARBA00004141"/>
    </source>
</evidence>
<evidence type="ECO:0000256" key="4">
    <source>
        <dbReference type="ARBA" id="ARBA00022989"/>
    </source>
</evidence>
<dbReference type="AlphaFoldDB" id="A0A2J8A009"/>
<keyword evidence="4 7" id="KW-1133">Transmembrane helix</keyword>
<dbReference type="InterPro" id="IPR020846">
    <property type="entry name" value="MFS_dom"/>
</dbReference>
<feature type="region of interest" description="Disordered" evidence="6">
    <location>
        <begin position="196"/>
        <end position="228"/>
    </location>
</feature>